<reference evidence="12 13" key="1">
    <citation type="submission" date="2013-03" db="EMBL/GenBank/DDBJ databases">
        <title>The Genome Sequence of Capronia coronata CBS 617.96.</title>
        <authorList>
            <consortium name="The Broad Institute Genomics Platform"/>
            <person name="Cuomo C."/>
            <person name="de Hoog S."/>
            <person name="Gorbushina A."/>
            <person name="Walker B."/>
            <person name="Young S.K."/>
            <person name="Zeng Q."/>
            <person name="Gargeya S."/>
            <person name="Fitzgerald M."/>
            <person name="Haas B."/>
            <person name="Abouelleil A."/>
            <person name="Allen A.W."/>
            <person name="Alvarado L."/>
            <person name="Arachchi H.M."/>
            <person name="Berlin A.M."/>
            <person name="Chapman S.B."/>
            <person name="Gainer-Dewar J."/>
            <person name="Goldberg J."/>
            <person name="Griggs A."/>
            <person name="Gujja S."/>
            <person name="Hansen M."/>
            <person name="Howarth C."/>
            <person name="Imamovic A."/>
            <person name="Ireland A."/>
            <person name="Larimer J."/>
            <person name="McCowan C."/>
            <person name="Murphy C."/>
            <person name="Pearson M."/>
            <person name="Poon T.W."/>
            <person name="Priest M."/>
            <person name="Roberts A."/>
            <person name="Saif S."/>
            <person name="Shea T."/>
            <person name="Sisk P."/>
            <person name="Sykes S."/>
            <person name="Wortman J."/>
            <person name="Nusbaum C."/>
            <person name="Birren B."/>
        </authorList>
    </citation>
    <scope>NUCLEOTIDE SEQUENCE [LARGE SCALE GENOMIC DNA]</scope>
    <source>
        <strain evidence="12 13">CBS 617.96</strain>
    </source>
</reference>
<name>W9XMA3_9EURO</name>
<dbReference type="STRING" id="1182541.W9XMA3"/>
<protein>
    <recommendedName>
        <fullName evidence="3">SWR1-complex protein 4</fullName>
    </recommendedName>
</protein>
<evidence type="ECO:0000256" key="10">
    <source>
        <dbReference type="SAM" id="MobiDB-lite"/>
    </source>
</evidence>
<dbReference type="SMART" id="SM00717">
    <property type="entry name" value="SANT"/>
    <property type="match status" value="1"/>
</dbReference>
<feature type="compositionally biased region" description="Polar residues" evidence="10">
    <location>
        <begin position="101"/>
        <end position="114"/>
    </location>
</feature>
<comment type="caution">
    <text evidence="12">The sequence shown here is derived from an EMBL/GenBank/DDBJ whole genome shotgun (WGS) entry which is preliminary data.</text>
</comment>
<dbReference type="OrthoDB" id="19740at2759"/>
<feature type="compositionally biased region" description="Basic and acidic residues" evidence="10">
    <location>
        <begin position="577"/>
        <end position="587"/>
    </location>
</feature>
<evidence type="ECO:0000256" key="5">
    <source>
        <dbReference type="ARBA" id="ARBA00023015"/>
    </source>
</evidence>
<keyword evidence="9" id="KW-0175">Coiled coil</keyword>
<feature type="coiled-coil region" evidence="9">
    <location>
        <begin position="278"/>
        <end position="305"/>
    </location>
</feature>
<keyword evidence="5" id="KW-0805">Transcription regulation</keyword>
<dbReference type="eggNOG" id="KOG2656">
    <property type="taxonomic scope" value="Eukaryota"/>
</dbReference>
<feature type="region of interest" description="Disordered" evidence="10">
    <location>
        <begin position="1"/>
        <end position="35"/>
    </location>
</feature>
<dbReference type="GO" id="GO:0000122">
    <property type="term" value="P:negative regulation of transcription by RNA polymerase II"/>
    <property type="evidence" value="ECO:0007669"/>
    <property type="project" value="TreeGrafter"/>
</dbReference>
<sequence length="813" mass="91068">MASTSDIRDIMNLGQAGPRQPAPKKKRQVEPQLRMTGVKREVQALMGDSVPPIAIVEQKSYKSRPSISQKLFKTRHWEERPFQHGARTDGLELRHWKRSIPGSNARQPSITNAAGSADVEMTDEPTTPSAMQELRFEEEFPSHKWDVKVQLPSYTDEQYQSVLKSTDWTKEETDYLMNLCREYDLRWVVIADRYDPDQISGATQLPQDGEANGTELVRPSKYPARSMEALKQRYYAIAAKMLEVQIPASNMTQAEFQLWEKMRNFDARTETLRKTMAEKLFERTKDEAEEERVLLEELHRITKHEEDLIKLRAELYSRLEPVPPLRRNEEQSTAVYQTSGGLSMLLQSLLAKEKRLKRPPPPNGTEAGTASATPTDASKHDKARHPNQYSRRDTMDTQAEESGPQKKGSTSQPSVRVLSPQDEARFGVTHPQERLTSGVQFRHEKINRLMMAKSQTQTAKIQAALTELGIPPRLLMPTQRVCRVFEALVSEINVLLDARKVNEKVATEIKILEEARRIRLGLPKEEEQNPPPAVDAMEVDSSHLDENSKLENGQNHSIPTTKKEQNTGSGNGAPTVKTEDKTEDGDRAIQNGTTQVDRHDHAGGDADADDDGDDVGQSSSLQPQRNERRDEENDGPEEEEEEEEEDEQSGPGPKHSTRALDSEADSSEASDPDDESGHKGGEQDEEEDEDDEDEDEDDEAEVQATPQDDSDVDEEEEEDEEAEAEAEAESDEDEDDEEADGSDGDDDAEQEAADSEGDDAEHAGKGAGQDEVQKKEHLAPSVGPRAHKRSASVISETSRAGSNRSGFGRKKRR</sequence>
<organism evidence="12 13">
    <name type="scientific">Capronia coronata CBS 617.96</name>
    <dbReference type="NCBI Taxonomy" id="1182541"/>
    <lineage>
        <taxon>Eukaryota</taxon>
        <taxon>Fungi</taxon>
        <taxon>Dikarya</taxon>
        <taxon>Ascomycota</taxon>
        <taxon>Pezizomycotina</taxon>
        <taxon>Eurotiomycetes</taxon>
        <taxon>Chaetothyriomycetidae</taxon>
        <taxon>Chaetothyriales</taxon>
        <taxon>Herpotrichiellaceae</taxon>
        <taxon>Capronia</taxon>
    </lineage>
</organism>
<gene>
    <name evidence="12" type="ORF">A1O1_07732</name>
</gene>
<evidence type="ECO:0000256" key="1">
    <source>
        <dbReference type="ARBA" id="ARBA00004123"/>
    </source>
</evidence>
<feature type="compositionally biased region" description="Acidic residues" evidence="10">
    <location>
        <begin position="683"/>
        <end position="701"/>
    </location>
</feature>
<keyword evidence="6" id="KW-0804">Transcription</keyword>
<feature type="compositionally biased region" description="Acidic residues" evidence="10">
    <location>
        <begin position="708"/>
        <end position="759"/>
    </location>
</feature>
<feature type="compositionally biased region" description="Acidic residues" evidence="10">
    <location>
        <begin position="632"/>
        <end position="648"/>
    </location>
</feature>
<dbReference type="EMBL" id="AMWN01000007">
    <property type="protein sequence ID" value="EXJ81667.1"/>
    <property type="molecule type" value="Genomic_DNA"/>
</dbReference>
<accession>W9XMA3</accession>
<dbReference type="InterPro" id="IPR032563">
    <property type="entry name" value="DAMP1_SANT-like"/>
</dbReference>
<dbReference type="GeneID" id="19162587"/>
<evidence type="ECO:0000256" key="9">
    <source>
        <dbReference type="SAM" id="Coils"/>
    </source>
</evidence>
<evidence type="ECO:0000259" key="11">
    <source>
        <dbReference type="SMART" id="SM00717"/>
    </source>
</evidence>
<comment type="function">
    <text evidence="8">Component of the SWR1 complex which mediates the ATP-dependent exchange of histone H2A for the H2A variant HZT1 leading to transcriptional regulation of selected genes by chromatin remodeling. Component of the NuA4 histone acetyltransferase complex which is involved in transcriptional activation of selected genes principally by acetylation of nucleosomal histone H4 and H2A. The NuA4 complex is also involved in DNA repair.</text>
</comment>
<dbReference type="PANTHER" id="PTHR12855">
    <property type="entry name" value="DNA METHYLTRANSFERASE 1-ASSOCIATED PROTEIN 1 FAMILY MEMBER"/>
    <property type="match status" value="1"/>
</dbReference>
<proteinExistence type="inferred from homology"/>
<dbReference type="GO" id="GO:0006338">
    <property type="term" value="P:chromatin remodeling"/>
    <property type="evidence" value="ECO:0007669"/>
    <property type="project" value="InterPro"/>
</dbReference>
<dbReference type="AlphaFoldDB" id="W9XMA3"/>
<feature type="compositionally biased region" description="Polar residues" evidence="10">
    <location>
        <begin position="550"/>
        <end position="560"/>
    </location>
</feature>
<dbReference type="Pfam" id="PF16282">
    <property type="entry name" value="SANT_DAMP1_like"/>
    <property type="match status" value="1"/>
</dbReference>
<feature type="domain" description="Myb-like" evidence="11">
    <location>
        <begin position="164"/>
        <end position="240"/>
    </location>
</feature>
<feature type="compositionally biased region" description="Polar residues" evidence="10">
    <location>
        <begin position="792"/>
        <end position="805"/>
    </location>
</feature>
<dbReference type="InterPro" id="IPR027109">
    <property type="entry name" value="Swc4/Dmap1"/>
</dbReference>
<feature type="region of interest" description="Disordered" evidence="10">
    <location>
        <begin position="101"/>
        <end position="124"/>
    </location>
</feature>
<evidence type="ECO:0000256" key="3">
    <source>
        <dbReference type="ARBA" id="ARBA00019132"/>
    </source>
</evidence>
<dbReference type="HOGENOM" id="CLU_018539_3_0_1"/>
<dbReference type="InterPro" id="IPR001005">
    <property type="entry name" value="SANT/Myb"/>
</dbReference>
<comment type="subcellular location">
    <subcellularLocation>
        <location evidence="1">Nucleus</location>
    </subcellularLocation>
</comment>
<feature type="region of interest" description="Disordered" evidence="10">
    <location>
        <begin position="355"/>
        <end position="417"/>
    </location>
</feature>
<feature type="compositionally biased region" description="Polar residues" evidence="10">
    <location>
        <begin position="366"/>
        <end position="376"/>
    </location>
</feature>
<evidence type="ECO:0000256" key="7">
    <source>
        <dbReference type="ARBA" id="ARBA00023242"/>
    </source>
</evidence>
<dbReference type="GO" id="GO:0000812">
    <property type="term" value="C:Swr1 complex"/>
    <property type="evidence" value="ECO:0007669"/>
    <property type="project" value="TreeGrafter"/>
</dbReference>
<keyword evidence="7" id="KW-0539">Nucleus</keyword>
<evidence type="ECO:0000256" key="6">
    <source>
        <dbReference type="ARBA" id="ARBA00023163"/>
    </source>
</evidence>
<evidence type="ECO:0000256" key="8">
    <source>
        <dbReference type="ARBA" id="ARBA00025264"/>
    </source>
</evidence>
<feature type="compositionally biased region" description="Acidic residues" evidence="10">
    <location>
        <begin position="662"/>
        <end position="674"/>
    </location>
</feature>
<dbReference type="Gene3D" id="1.10.10.60">
    <property type="entry name" value="Homeodomain-like"/>
    <property type="match status" value="1"/>
</dbReference>
<evidence type="ECO:0000313" key="13">
    <source>
        <dbReference type="Proteomes" id="UP000019484"/>
    </source>
</evidence>
<dbReference type="PANTHER" id="PTHR12855:SF10">
    <property type="entry name" value="DNA METHYLTRANSFERASE 1-ASSOCIATED PROTEIN 1"/>
    <property type="match status" value="1"/>
</dbReference>
<comment type="similarity">
    <text evidence="2">Belongs to the SWC4 family.</text>
</comment>
<evidence type="ECO:0000313" key="12">
    <source>
        <dbReference type="EMBL" id="EXJ81667.1"/>
    </source>
</evidence>
<keyword evidence="4" id="KW-0156">Chromatin regulator</keyword>
<evidence type="ECO:0000256" key="2">
    <source>
        <dbReference type="ARBA" id="ARBA00006918"/>
    </source>
</evidence>
<evidence type="ECO:0000256" key="4">
    <source>
        <dbReference type="ARBA" id="ARBA00022853"/>
    </source>
</evidence>
<dbReference type="Proteomes" id="UP000019484">
    <property type="component" value="Unassembled WGS sequence"/>
</dbReference>
<dbReference type="RefSeq" id="XP_007726788.1">
    <property type="nucleotide sequence ID" value="XM_007728598.1"/>
</dbReference>
<dbReference type="GO" id="GO:0003714">
    <property type="term" value="F:transcription corepressor activity"/>
    <property type="evidence" value="ECO:0007669"/>
    <property type="project" value="TreeGrafter"/>
</dbReference>
<dbReference type="GO" id="GO:0006281">
    <property type="term" value="P:DNA repair"/>
    <property type="evidence" value="ECO:0007669"/>
    <property type="project" value="InterPro"/>
</dbReference>
<dbReference type="GO" id="GO:0035267">
    <property type="term" value="C:NuA4 histone acetyltransferase complex"/>
    <property type="evidence" value="ECO:0007669"/>
    <property type="project" value="InterPro"/>
</dbReference>
<feature type="region of interest" description="Disordered" evidence="10">
    <location>
        <begin position="547"/>
        <end position="813"/>
    </location>
</feature>
<keyword evidence="13" id="KW-1185">Reference proteome</keyword>